<dbReference type="AlphaFoldDB" id="A0A926UVK1"/>
<gene>
    <name evidence="8" type="ORF">H6F44_18180</name>
</gene>
<keyword evidence="4 6" id="KW-1133">Transmembrane helix</keyword>
<keyword evidence="2" id="KW-1003">Cell membrane</keyword>
<dbReference type="RefSeq" id="WP_190352447.1">
    <property type="nucleotide sequence ID" value="NZ_JACJPY010000077.1"/>
</dbReference>
<dbReference type="NCBIfam" id="NF005630">
    <property type="entry name" value="PRK07377.1-6"/>
    <property type="match status" value="1"/>
</dbReference>
<evidence type="ECO:0000256" key="1">
    <source>
        <dbReference type="ARBA" id="ARBA00004651"/>
    </source>
</evidence>
<feature type="domain" description="MrpA C-terminal/MbhD" evidence="7">
    <location>
        <begin position="14"/>
        <end position="76"/>
    </location>
</feature>
<dbReference type="InterPro" id="IPR025383">
    <property type="entry name" value="MrpA_C/MbhD"/>
</dbReference>
<dbReference type="Proteomes" id="UP000631421">
    <property type="component" value="Unassembled WGS sequence"/>
</dbReference>
<feature type="transmembrane region" description="Helical" evidence="6">
    <location>
        <begin position="33"/>
        <end position="53"/>
    </location>
</feature>
<evidence type="ECO:0000256" key="2">
    <source>
        <dbReference type="ARBA" id="ARBA00022475"/>
    </source>
</evidence>
<evidence type="ECO:0000313" key="9">
    <source>
        <dbReference type="Proteomes" id="UP000631421"/>
    </source>
</evidence>
<feature type="transmembrane region" description="Helical" evidence="6">
    <location>
        <begin position="60"/>
        <end position="81"/>
    </location>
</feature>
<proteinExistence type="predicted"/>
<accession>A0A926UVK1</accession>
<keyword evidence="9" id="KW-1185">Reference proteome</keyword>
<evidence type="ECO:0000256" key="5">
    <source>
        <dbReference type="ARBA" id="ARBA00023136"/>
    </source>
</evidence>
<evidence type="ECO:0000256" key="4">
    <source>
        <dbReference type="ARBA" id="ARBA00022989"/>
    </source>
</evidence>
<evidence type="ECO:0000256" key="3">
    <source>
        <dbReference type="ARBA" id="ARBA00022692"/>
    </source>
</evidence>
<reference evidence="8" key="1">
    <citation type="journal article" date="2015" name="ISME J.">
        <title>Draft Genome Sequence of Streptomyces incarnatus NRRL8089, which Produces the Nucleoside Antibiotic Sinefungin.</title>
        <authorList>
            <person name="Oshima K."/>
            <person name="Hattori M."/>
            <person name="Shimizu H."/>
            <person name="Fukuda K."/>
            <person name="Nemoto M."/>
            <person name="Inagaki K."/>
            <person name="Tamura T."/>
        </authorList>
    </citation>
    <scope>NUCLEOTIDE SEQUENCE</scope>
    <source>
        <strain evidence="8">FACHB-1277</strain>
    </source>
</reference>
<dbReference type="EMBL" id="JACJPY010000077">
    <property type="protein sequence ID" value="MBD2152034.1"/>
    <property type="molecule type" value="Genomic_DNA"/>
</dbReference>
<evidence type="ECO:0000256" key="6">
    <source>
        <dbReference type="SAM" id="Phobius"/>
    </source>
</evidence>
<evidence type="ECO:0000313" key="8">
    <source>
        <dbReference type="EMBL" id="MBD2152034.1"/>
    </source>
</evidence>
<protein>
    <submittedName>
        <fullName evidence="8">DUF4040 domain-containing protein</fullName>
    </submittedName>
</protein>
<keyword evidence="3 6" id="KW-0812">Transmembrane</keyword>
<dbReference type="GO" id="GO:0005886">
    <property type="term" value="C:plasma membrane"/>
    <property type="evidence" value="ECO:0007669"/>
    <property type="project" value="UniProtKB-SubCell"/>
</dbReference>
<comment type="subcellular location">
    <subcellularLocation>
        <location evidence="1">Cell membrane</location>
        <topology evidence="1">Multi-pass membrane protein</topology>
    </subcellularLocation>
</comment>
<comment type="caution">
    <text evidence="8">The sequence shown here is derived from an EMBL/GenBank/DDBJ whole genome shotgun (WGS) entry which is preliminary data.</text>
</comment>
<reference evidence="8" key="2">
    <citation type="submission" date="2020-08" db="EMBL/GenBank/DDBJ databases">
        <authorList>
            <person name="Chen M."/>
            <person name="Teng W."/>
            <person name="Zhao L."/>
            <person name="Hu C."/>
            <person name="Zhou Y."/>
            <person name="Han B."/>
            <person name="Song L."/>
            <person name="Shu W."/>
        </authorList>
    </citation>
    <scope>NUCLEOTIDE SEQUENCE</scope>
    <source>
        <strain evidence="8">FACHB-1277</strain>
    </source>
</reference>
<feature type="transmembrane region" description="Helical" evidence="6">
    <location>
        <begin position="7"/>
        <end position="27"/>
    </location>
</feature>
<evidence type="ECO:0000259" key="7">
    <source>
        <dbReference type="Pfam" id="PF13244"/>
    </source>
</evidence>
<keyword evidence="5 6" id="KW-0472">Membrane</keyword>
<sequence length="247" mass="27130">MIGNYDGYVYAISLLLPVSALMLVSQANPYNALVLRGILGAMSALIYTILGAADVALTEALVGSFLATMLYAVAVRASLVLRLGVIENMAIAHDLEEEIDRLTDSEGQERSVQIAETAATDRNYHDLDFNKLIDAIKNTFSKHYMRVELVPYGNVLELEQALVDRNVHATLYSPKTFTKTSNLGGQEDIEVNGEAIIESKAYQIKVRLNRLYEIMQADPVLANSQLVNVQGTDYDKWGAESPANQSA</sequence>
<name>A0A926UVK1_9CYAN</name>
<dbReference type="Pfam" id="PF13244">
    <property type="entry name" value="MbhD"/>
    <property type="match status" value="1"/>
</dbReference>
<organism evidence="8 9">
    <name type="scientific">Pseudanabaena cinerea FACHB-1277</name>
    <dbReference type="NCBI Taxonomy" id="2949581"/>
    <lineage>
        <taxon>Bacteria</taxon>
        <taxon>Bacillati</taxon>
        <taxon>Cyanobacteriota</taxon>
        <taxon>Cyanophyceae</taxon>
        <taxon>Pseudanabaenales</taxon>
        <taxon>Pseudanabaenaceae</taxon>
        <taxon>Pseudanabaena</taxon>
        <taxon>Pseudanabaena cinerea</taxon>
    </lineage>
</organism>